<reference evidence="3" key="1">
    <citation type="journal article" date="2019" name="Int. J. Syst. Evol. Microbiol.">
        <title>The Global Catalogue of Microorganisms (GCM) 10K type strain sequencing project: providing services to taxonomists for standard genome sequencing and annotation.</title>
        <authorList>
            <consortium name="The Broad Institute Genomics Platform"/>
            <consortium name="The Broad Institute Genome Sequencing Center for Infectious Disease"/>
            <person name="Wu L."/>
            <person name="Ma J."/>
        </authorList>
    </citation>
    <scope>NUCLEOTIDE SEQUENCE [LARGE SCALE GENOMIC DNA]</scope>
    <source>
        <strain evidence="3">NBRC 112416</strain>
    </source>
</reference>
<evidence type="ECO:0000313" key="3">
    <source>
        <dbReference type="Proteomes" id="UP001156691"/>
    </source>
</evidence>
<keyword evidence="1" id="KW-1133">Transmembrane helix</keyword>
<dbReference type="RefSeq" id="WP_284338835.1">
    <property type="nucleotide sequence ID" value="NZ_BSNS01000003.1"/>
</dbReference>
<dbReference type="InterPro" id="IPR018750">
    <property type="entry name" value="DUF2306_membrane"/>
</dbReference>
<dbReference type="Proteomes" id="UP001156691">
    <property type="component" value="Unassembled WGS sequence"/>
</dbReference>
<dbReference type="EMBL" id="BSNS01000003">
    <property type="protein sequence ID" value="GLQ53389.1"/>
    <property type="molecule type" value="Genomic_DNA"/>
</dbReference>
<evidence type="ECO:0000313" key="2">
    <source>
        <dbReference type="EMBL" id="GLQ53389.1"/>
    </source>
</evidence>
<sequence>MDAEPLLASPIAIQIHALAAGAALAVGLVLLFRRKGDAPHRLLGRIWVTLMTVLAITAFFIYEIRLIGPFSPLHLLAIVTLYTLGRGVWFIRHGEVARHKAAMRISLPRSLAPASSRFCPGAPSTTC</sequence>
<feature type="transmembrane region" description="Helical" evidence="1">
    <location>
        <begin position="73"/>
        <end position="91"/>
    </location>
</feature>
<comment type="caution">
    <text evidence="2">The sequence shown here is derived from an EMBL/GenBank/DDBJ whole genome shotgun (WGS) entry which is preliminary data.</text>
</comment>
<keyword evidence="1" id="KW-0472">Membrane</keyword>
<protein>
    <submittedName>
        <fullName evidence="2">Membrane protein</fullName>
    </submittedName>
</protein>
<evidence type="ECO:0000256" key="1">
    <source>
        <dbReference type="SAM" id="Phobius"/>
    </source>
</evidence>
<feature type="transmembrane region" description="Helical" evidence="1">
    <location>
        <begin position="6"/>
        <end position="30"/>
    </location>
</feature>
<name>A0ABQ5W0I9_9HYPH</name>
<feature type="transmembrane region" description="Helical" evidence="1">
    <location>
        <begin position="42"/>
        <end position="61"/>
    </location>
</feature>
<gene>
    <name evidence="2" type="ORF">GCM10010862_06470</name>
</gene>
<keyword evidence="3" id="KW-1185">Reference proteome</keyword>
<proteinExistence type="predicted"/>
<keyword evidence="1" id="KW-0812">Transmembrane</keyword>
<dbReference type="Pfam" id="PF10067">
    <property type="entry name" value="DUF2306"/>
    <property type="match status" value="1"/>
</dbReference>
<organism evidence="2 3">
    <name type="scientific">Devosia nitrariae</name>
    <dbReference type="NCBI Taxonomy" id="2071872"/>
    <lineage>
        <taxon>Bacteria</taxon>
        <taxon>Pseudomonadati</taxon>
        <taxon>Pseudomonadota</taxon>
        <taxon>Alphaproteobacteria</taxon>
        <taxon>Hyphomicrobiales</taxon>
        <taxon>Devosiaceae</taxon>
        <taxon>Devosia</taxon>
    </lineage>
</organism>
<accession>A0ABQ5W0I9</accession>